<gene>
    <name evidence="1" type="ORF">I595_1429</name>
</gene>
<reference evidence="1 2" key="1">
    <citation type="submission" date="2015-09" db="EMBL/GenBank/DDBJ databases">
        <title>Genome sequence of the marine flavobacterium Croceitalea dokdonensis DOKDO 023 that contains proton- and sodium-pumping rhodopsins.</title>
        <authorList>
            <person name="Kwon S.-K."/>
            <person name="Lee H.K."/>
            <person name="Kwak M.-J."/>
            <person name="Kim J.F."/>
        </authorList>
    </citation>
    <scope>NUCLEOTIDE SEQUENCE [LARGE SCALE GENOMIC DNA]</scope>
    <source>
        <strain evidence="1 2">DOKDO 023</strain>
    </source>
</reference>
<dbReference type="InterPro" id="IPR005901">
    <property type="entry name" value="GLPGLI"/>
</dbReference>
<keyword evidence="2" id="KW-1185">Reference proteome</keyword>
<dbReference type="Pfam" id="PF09697">
    <property type="entry name" value="Porph_ging"/>
    <property type="match status" value="1"/>
</dbReference>
<dbReference type="NCBIfam" id="TIGR01200">
    <property type="entry name" value="GLPGLI"/>
    <property type="match status" value="1"/>
</dbReference>
<sequence length="236" mass="27220">MKIRFLLNTLFLVSFSIIAQKNNGIVIYKVEQGNKSVLDNGRVNYLFENIDKNLDRLEYHLIFSGQESTFELDKSLISDFDNTLTPAIIAVGKGKYYYKKNTLLLNQKQTLGDLFLIEYDLNDLKWELTTDRKKIGDFECVKAIGTATVFSIEQTNNKKVVAWFAPSINLPFGPKKYVGLPGLIVQLFEDDLKFQLYSIKFGNQKIKVPQKGIKITEKKLNEYALNKAKEYFKFQN</sequence>
<evidence type="ECO:0000313" key="1">
    <source>
        <dbReference type="EMBL" id="KPM33002.1"/>
    </source>
</evidence>
<accession>A0A0P7AM56</accession>
<dbReference type="Proteomes" id="UP000050280">
    <property type="component" value="Unassembled WGS sequence"/>
</dbReference>
<proteinExistence type="predicted"/>
<organism evidence="1 2">
    <name type="scientific">Croceitalea dokdonensis DOKDO 023</name>
    <dbReference type="NCBI Taxonomy" id="1300341"/>
    <lineage>
        <taxon>Bacteria</taxon>
        <taxon>Pseudomonadati</taxon>
        <taxon>Bacteroidota</taxon>
        <taxon>Flavobacteriia</taxon>
        <taxon>Flavobacteriales</taxon>
        <taxon>Flavobacteriaceae</taxon>
        <taxon>Croceitalea</taxon>
    </lineage>
</organism>
<evidence type="ECO:0008006" key="3">
    <source>
        <dbReference type="Google" id="ProtNLM"/>
    </source>
</evidence>
<dbReference type="EMBL" id="LDJX01000002">
    <property type="protein sequence ID" value="KPM33002.1"/>
    <property type="molecule type" value="Genomic_DNA"/>
</dbReference>
<name>A0A0P7AM56_9FLAO</name>
<comment type="caution">
    <text evidence="1">The sequence shown here is derived from an EMBL/GenBank/DDBJ whole genome shotgun (WGS) entry which is preliminary data.</text>
</comment>
<evidence type="ECO:0000313" key="2">
    <source>
        <dbReference type="Proteomes" id="UP000050280"/>
    </source>
</evidence>
<dbReference type="RefSeq" id="WP_054558565.1">
    <property type="nucleotide sequence ID" value="NZ_LDJX01000002.1"/>
</dbReference>
<protein>
    <recommendedName>
        <fullName evidence="3">GLPGLI family protein</fullName>
    </recommendedName>
</protein>
<dbReference type="STRING" id="1300341.I595_1429"/>
<dbReference type="AlphaFoldDB" id="A0A0P7AM56"/>